<keyword evidence="3" id="KW-0539">Nucleus</keyword>
<evidence type="ECO:0000256" key="3">
    <source>
        <dbReference type="ARBA" id="ARBA00023242"/>
    </source>
</evidence>
<comment type="subcellular location">
    <subcellularLocation>
        <location evidence="1">Nucleus</location>
    </subcellularLocation>
</comment>
<sequence length="791" mass="88965">MFRSRKKKSADAGRKRRDVDEDDEEVNVETERNGVDKKLEQDARKSDETEAQKTEPTTHTDDTLNGGDDNNGDDDEEENLVLQRMREKRMMKKNKSKAAMSFSSRKSRNDGLVNGAKAVNGSSRAGGCLSFEEEADADGERSGAKKTKVKIRPNLQRASEVADEPVPATADANRYSSANLAALRKEQNVLFRSAPWQEQAEKLAEASVNGDVEVEEKTEATDEPQVPGPVGSDDDGKAPGEDEDFVPLHAQMARDRKRRKRVTFGMYDFADVPPKEAQVEEPSGSEDGDGDDSMQQSRQWEEELMRRGGHHSTPLYGNTQKRATSAYPTKKAVPCASLSDVLIKLERSLEHAVVENERAERDLSRLDAEARLLEENLQKQEEELLINSEQFEYFQVMEDFVRGLSYCLRDKLPEIEAKEREIIRVWTERAIEARILEQNEVLDELVLLLGFGCVDLADIQALNESGLEARALVAIQDEQTKAQRTAKFQRGYHDAGLSFASERDWDVFGDAIEELTSLEHVYGRFEEWKAKFPDVYQNTYCDLAIDKLFAPYVRAELIAWDPLRLASEDSWRLNKFSWFQTLSRHVQERNAQGDSVLNAPSSTVLASLIKNTVIQRAQNVLDSHFDAYSRLHTASLVSLIQEIVHGNGYTVCQGAIDALLDAITSSIEDQAKTTMLITSPAQNTASASGFPTVMVLGEYQLGRFDALQENLVRFLELTRDTSREIRDRIFQRLLHVLQVRLKFVQLCRSRDRTGLLSKALEPMATLDAALQAVLSTGQLQHLRALRVSSMG</sequence>
<accession>A0AAV2YRM4</accession>
<evidence type="ECO:0000313" key="8">
    <source>
        <dbReference type="Proteomes" id="UP001146120"/>
    </source>
</evidence>
<evidence type="ECO:0000256" key="1">
    <source>
        <dbReference type="ARBA" id="ARBA00004123"/>
    </source>
</evidence>
<feature type="coiled-coil region" evidence="4">
    <location>
        <begin position="342"/>
        <end position="390"/>
    </location>
</feature>
<keyword evidence="8" id="KW-1185">Reference proteome</keyword>
<feature type="compositionally biased region" description="Polar residues" evidence="5">
    <location>
        <begin position="315"/>
        <end position="327"/>
    </location>
</feature>
<evidence type="ECO:0000313" key="7">
    <source>
        <dbReference type="EMBL" id="DAZ96386.1"/>
    </source>
</evidence>
<feature type="domain" description="GCF C-terminal" evidence="6">
    <location>
        <begin position="518"/>
        <end position="617"/>
    </location>
</feature>
<evidence type="ECO:0000259" key="6">
    <source>
        <dbReference type="Pfam" id="PF07842"/>
    </source>
</evidence>
<dbReference type="InterPro" id="IPR022783">
    <property type="entry name" value="GCFC_dom"/>
</dbReference>
<dbReference type="GO" id="GO:0003677">
    <property type="term" value="F:DNA binding"/>
    <property type="evidence" value="ECO:0007669"/>
    <property type="project" value="InterPro"/>
</dbReference>
<evidence type="ECO:0000256" key="4">
    <source>
        <dbReference type="SAM" id="Coils"/>
    </source>
</evidence>
<protein>
    <recommendedName>
        <fullName evidence="6">GCF C-terminal domain-containing protein</fullName>
    </recommendedName>
</protein>
<feature type="compositionally biased region" description="Basic residues" evidence="5">
    <location>
        <begin position="86"/>
        <end position="96"/>
    </location>
</feature>
<name>A0AAV2YRM4_9STRA</name>
<dbReference type="Pfam" id="PF07842">
    <property type="entry name" value="GCFC"/>
    <property type="match status" value="1"/>
</dbReference>
<dbReference type="PANTHER" id="PTHR12214">
    <property type="entry name" value="GC-RICH SEQUENCE DNA-BINDING FACTOR"/>
    <property type="match status" value="1"/>
</dbReference>
<dbReference type="EMBL" id="DAKRPA010000169">
    <property type="protein sequence ID" value="DAZ96386.1"/>
    <property type="molecule type" value="Genomic_DNA"/>
</dbReference>
<feature type="compositionally biased region" description="Basic and acidic residues" evidence="5">
    <location>
        <begin position="9"/>
        <end position="19"/>
    </location>
</feature>
<feature type="compositionally biased region" description="Acidic residues" evidence="5">
    <location>
        <begin position="70"/>
        <end position="79"/>
    </location>
</feature>
<feature type="compositionally biased region" description="Acidic residues" evidence="5">
    <location>
        <begin position="283"/>
        <end position="292"/>
    </location>
</feature>
<reference evidence="7" key="1">
    <citation type="submission" date="2022-11" db="EMBL/GenBank/DDBJ databases">
        <authorList>
            <person name="Morgan W.R."/>
            <person name="Tartar A."/>
        </authorList>
    </citation>
    <scope>NUCLEOTIDE SEQUENCE</scope>
    <source>
        <strain evidence="7">ARSEF 373</strain>
    </source>
</reference>
<proteinExistence type="inferred from homology"/>
<dbReference type="Proteomes" id="UP001146120">
    <property type="component" value="Unassembled WGS sequence"/>
</dbReference>
<organism evidence="7 8">
    <name type="scientific">Lagenidium giganteum</name>
    <dbReference type="NCBI Taxonomy" id="4803"/>
    <lineage>
        <taxon>Eukaryota</taxon>
        <taxon>Sar</taxon>
        <taxon>Stramenopiles</taxon>
        <taxon>Oomycota</taxon>
        <taxon>Peronosporomycetes</taxon>
        <taxon>Pythiales</taxon>
        <taxon>Pythiaceae</taxon>
    </lineage>
</organism>
<evidence type="ECO:0000256" key="5">
    <source>
        <dbReference type="SAM" id="MobiDB-lite"/>
    </source>
</evidence>
<comment type="caution">
    <text evidence="7">The sequence shown here is derived from an EMBL/GenBank/DDBJ whole genome shotgun (WGS) entry which is preliminary data.</text>
</comment>
<keyword evidence="4" id="KW-0175">Coiled coil</keyword>
<feature type="compositionally biased region" description="Basic and acidic residues" evidence="5">
    <location>
        <begin position="29"/>
        <end position="62"/>
    </location>
</feature>
<gene>
    <name evidence="7" type="ORF">N0F65_010753</name>
</gene>
<dbReference type="InterPro" id="IPR012890">
    <property type="entry name" value="GCFC2-like"/>
</dbReference>
<feature type="region of interest" description="Disordered" evidence="5">
    <location>
        <begin position="1"/>
        <end position="128"/>
    </location>
</feature>
<feature type="region of interest" description="Disordered" evidence="5">
    <location>
        <begin position="269"/>
        <end position="329"/>
    </location>
</feature>
<feature type="region of interest" description="Disordered" evidence="5">
    <location>
        <begin position="201"/>
        <end position="257"/>
    </location>
</feature>
<comment type="similarity">
    <text evidence="2">Belongs to the GCF family.</text>
</comment>
<dbReference type="AlphaFoldDB" id="A0AAV2YRM4"/>
<evidence type="ECO:0000256" key="2">
    <source>
        <dbReference type="ARBA" id="ARBA00010801"/>
    </source>
</evidence>
<dbReference type="GO" id="GO:0005634">
    <property type="term" value="C:nucleus"/>
    <property type="evidence" value="ECO:0007669"/>
    <property type="project" value="UniProtKB-SubCell"/>
</dbReference>
<reference evidence="7" key="2">
    <citation type="journal article" date="2023" name="Microbiol Resour">
        <title>Decontamination and Annotation of the Draft Genome Sequence of the Oomycete Lagenidium giganteum ARSEF 373.</title>
        <authorList>
            <person name="Morgan W.R."/>
            <person name="Tartar A."/>
        </authorList>
    </citation>
    <scope>NUCLEOTIDE SEQUENCE</scope>
    <source>
        <strain evidence="7">ARSEF 373</strain>
    </source>
</reference>
<dbReference type="GO" id="GO:0000398">
    <property type="term" value="P:mRNA splicing, via spliceosome"/>
    <property type="evidence" value="ECO:0007669"/>
    <property type="project" value="InterPro"/>
</dbReference>
<dbReference type="PANTHER" id="PTHR12214:SF0">
    <property type="entry name" value="LD29489P"/>
    <property type="match status" value="1"/>
</dbReference>